<evidence type="ECO:0000313" key="10">
    <source>
        <dbReference type="Proteomes" id="UP000267368"/>
    </source>
</evidence>
<dbReference type="GO" id="GO:0005886">
    <property type="term" value="C:plasma membrane"/>
    <property type="evidence" value="ECO:0007669"/>
    <property type="project" value="UniProtKB-SubCell"/>
</dbReference>
<proteinExistence type="inferred from homology"/>
<keyword evidence="10" id="KW-1185">Reference proteome</keyword>
<evidence type="ECO:0000256" key="8">
    <source>
        <dbReference type="HAMAP-Rule" id="MF_01521"/>
    </source>
</evidence>
<gene>
    <name evidence="8" type="primary">mntP</name>
    <name evidence="9" type="ORF">DMP07_04045</name>
</gene>
<evidence type="ECO:0000256" key="4">
    <source>
        <dbReference type="ARBA" id="ARBA00022989"/>
    </source>
</evidence>
<comment type="similarity">
    <text evidence="8">Belongs to the MntP (TC 9.B.29) family.</text>
</comment>
<dbReference type="GO" id="GO:0005384">
    <property type="term" value="F:manganese ion transmembrane transporter activity"/>
    <property type="evidence" value="ECO:0007669"/>
    <property type="project" value="UniProtKB-UniRule"/>
</dbReference>
<keyword evidence="5 8" id="KW-0406">Ion transport</keyword>
<comment type="function">
    <text evidence="8">Probably functions as a manganese efflux pump.</text>
</comment>
<evidence type="ECO:0000256" key="3">
    <source>
        <dbReference type="ARBA" id="ARBA00022692"/>
    </source>
</evidence>
<evidence type="ECO:0000256" key="5">
    <source>
        <dbReference type="ARBA" id="ARBA00023065"/>
    </source>
</evidence>
<dbReference type="AlphaFoldDB" id="A0A3N0AGY3"/>
<dbReference type="RefSeq" id="WP_123197859.1">
    <property type="nucleotide sequence ID" value="NZ_QICB01000002.1"/>
</dbReference>
<protein>
    <recommendedName>
        <fullName evidence="8">Putative manganese efflux pump MntP</fullName>
    </recommendedName>
</protein>
<comment type="caution">
    <text evidence="9">The sequence shown here is derived from an EMBL/GenBank/DDBJ whole genome shotgun (WGS) entry which is preliminary data.</text>
</comment>
<accession>A0A3N0AGY3</accession>
<organism evidence="9 10">
    <name type="scientific">Slackia faecicanis</name>
    <dbReference type="NCBI Taxonomy" id="255723"/>
    <lineage>
        <taxon>Bacteria</taxon>
        <taxon>Bacillati</taxon>
        <taxon>Actinomycetota</taxon>
        <taxon>Coriobacteriia</taxon>
        <taxon>Eggerthellales</taxon>
        <taxon>Eggerthellaceae</taxon>
        <taxon>Slackia</taxon>
    </lineage>
</organism>
<feature type="transmembrane region" description="Helical" evidence="8">
    <location>
        <begin position="136"/>
        <end position="157"/>
    </location>
</feature>
<evidence type="ECO:0000256" key="6">
    <source>
        <dbReference type="ARBA" id="ARBA00023136"/>
    </source>
</evidence>
<dbReference type="HAMAP" id="MF_01521">
    <property type="entry name" value="MntP_pump"/>
    <property type="match status" value="1"/>
</dbReference>
<feature type="transmembrane region" description="Helical" evidence="8">
    <location>
        <begin position="67"/>
        <end position="85"/>
    </location>
</feature>
<dbReference type="InterPro" id="IPR003810">
    <property type="entry name" value="Mntp/YtaF"/>
</dbReference>
<dbReference type="OrthoDB" id="9811590at2"/>
<evidence type="ECO:0000313" key="9">
    <source>
        <dbReference type="EMBL" id="RNL20759.1"/>
    </source>
</evidence>
<dbReference type="Pfam" id="PF02659">
    <property type="entry name" value="Mntp"/>
    <property type="match status" value="1"/>
</dbReference>
<keyword evidence="3 8" id="KW-0812">Transmembrane</keyword>
<keyword evidence="1 8" id="KW-0813">Transport</keyword>
<comment type="subcellular location">
    <subcellularLocation>
        <location evidence="8">Cell membrane</location>
        <topology evidence="8">Multi-pass membrane protein</topology>
    </subcellularLocation>
</comment>
<dbReference type="Proteomes" id="UP000267368">
    <property type="component" value="Unassembled WGS sequence"/>
</dbReference>
<feature type="transmembrane region" description="Helical" evidence="8">
    <location>
        <begin position="169"/>
        <end position="186"/>
    </location>
</feature>
<evidence type="ECO:0000256" key="7">
    <source>
        <dbReference type="ARBA" id="ARBA00023211"/>
    </source>
</evidence>
<keyword evidence="4 8" id="KW-1133">Transmembrane helix</keyword>
<feature type="transmembrane region" description="Helical" evidence="8">
    <location>
        <begin position="106"/>
        <end position="130"/>
    </location>
</feature>
<evidence type="ECO:0000256" key="2">
    <source>
        <dbReference type="ARBA" id="ARBA00022475"/>
    </source>
</evidence>
<feature type="transmembrane region" description="Helical" evidence="8">
    <location>
        <begin position="6"/>
        <end position="24"/>
    </location>
</feature>
<sequence>MSIVEIVVLGLALAMDAFAVTVSNSFCYKGASRARLFALPVAFGLFQGLMPLICFFLGGIIGDIIETYAGIVTLVILGIIGGNMIKEGVSALRHPDDSCSLESERLTAGVILMQSVATSIDAFAVGVSLRAVNVDIALSAVIIALTTCACCFVALALGKRFGNVLGDKAQIVGGVVLVLIGLKAMFF</sequence>
<dbReference type="InterPro" id="IPR022929">
    <property type="entry name" value="Put_MntP"/>
</dbReference>
<keyword evidence="7 8" id="KW-0464">Manganese</keyword>
<dbReference type="PANTHER" id="PTHR35529:SF1">
    <property type="entry name" value="MANGANESE EFFLUX PUMP MNTP-RELATED"/>
    <property type="match status" value="1"/>
</dbReference>
<keyword evidence="6 8" id="KW-0472">Membrane</keyword>
<feature type="transmembrane region" description="Helical" evidence="8">
    <location>
        <begin position="36"/>
        <end position="61"/>
    </location>
</feature>
<name>A0A3N0AGY3_9ACTN</name>
<keyword evidence="2 8" id="KW-1003">Cell membrane</keyword>
<dbReference type="PANTHER" id="PTHR35529">
    <property type="entry name" value="MANGANESE EFFLUX PUMP MNTP-RELATED"/>
    <property type="match status" value="1"/>
</dbReference>
<reference evidence="10" key="1">
    <citation type="submission" date="2018-05" db="EMBL/GenBank/DDBJ databases">
        <title>Genome Sequencing of selected type strains of the family Eggerthellaceae.</title>
        <authorList>
            <person name="Danylec N."/>
            <person name="Stoll D.A."/>
            <person name="Doetsch A."/>
            <person name="Huch M."/>
        </authorList>
    </citation>
    <scope>NUCLEOTIDE SEQUENCE [LARGE SCALE GENOMIC DNA]</scope>
    <source>
        <strain evidence="10">DSM 17537</strain>
    </source>
</reference>
<evidence type="ECO:0000256" key="1">
    <source>
        <dbReference type="ARBA" id="ARBA00022448"/>
    </source>
</evidence>
<dbReference type="EMBL" id="QICB01000002">
    <property type="protein sequence ID" value="RNL20759.1"/>
    <property type="molecule type" value="Genomic_DNA"/>
</dbReference>